<dbReference type="NCBIfam" id="TIGR00004">
    <property type="entry name" value="Rid family detoxifying hydrolase"/>
    <property type="match status" value="1"/>
</dbReference>
<comment type="similarity">
    <text evidence="1">Belongs to the RutC family.</text>
</comment>
<dbReference type="EMBL" id="KI911142">
    <property type="protein sequence ID" value="ETS03736.1"/>
    <property type="molecule type" value="Genomic_DNA"/>
</dbReference>
<sequence>MPSPLPVHTDAAPAPISLFSQAQVYNGLVYCSGNIGIDPKTGKLVEGTVTDRTEQTIRNISALLDAANSSLKRIIKVNVYLTTMDNFGPMNEGYAKFFSAPFPARTCVSVAGLPMGSDVEIECVAALDG</sequence>
<dbReference type="GO" id="GO:0019239">
    <property type="term" value="F:deaminase activity"/>
    <property type="evidence" value="ECO:0007669"/>
    <property type="project" value="TreeGrafter"/>
</dbReference>
<dbReference type="InterPro" id="IPR006056">
    <property type="entry name" value="RidA"/>
</dbReference>
<evidence type="ECO:0000256" key="1">
    <source>
        <dbReference type="ARBA" id="ARBA00010552"/>
    </source>
</evidence>
<gene>
    <name evidence="2" type="ORF">M419DRAFT_74242</name>
</gene>
<dbReference type="OrthoDB" id="309640at2759"/>
<dbReference type="KEGG" id="trr:M419DRAFT_74242"/>
<dbReference type="PANTHER" id="PTHR11803">
    <property type="entry name" value="2-IMINOBUTANOATE/2-IMINOPROPANOATE DEAMINASE RIDA"/>
    <property type="match status" value="1"/>
</dbReference>
<dbReference type="HOGENOM" id="CLU_100715_7_2_1"/>
<dbReference type="SUPFAM" id="SSF55298">
    <property type="entry name" value="YjgF-like"/>
    <property type="match status" value="1"/>
</dbReference>
<dbReference type="Gene3D" id="3.30.1330.40">
    <property type="entry name" value="RutC-like"/>
    <property type="match status" value="1"/>
</dbReference>
<dbReference type="GO" id="GO:0005829">
    <property type="term" value="C:cytosol"/>
    <property type="evidence" value="ECO:0007669"/>
    <property type="project" value="TreeGrafter"/>
</dbReference>
<accession>A0A024SGT7</accession>
<dbReference type="InterPro" id="IPR006175">
    <property type="entry name" value="YjgF/YER057c/UK114"/>
</dbReference>
<evidence type="ECO:0000313" key="3">
    <source>
        <dbReference type="Proteomes" id="UP000024376"/>
    </source>
</evidence>
<name>A0A024SGT7_HYPJR</name>
<evidence type="ECO:0000313" key="2">
    <source>
        <dbReference type="EMBL" id="ETS03736.1"/>
    </source>
</evidence>
<dbReference type="FunFam" id="3.30.1330.40:FF:000001">
    <property type="entry name" value="L-PSP family endoribonuclease"/>
    <property type="match status" value="1"/>
</dbReference>
<proteinExistence type="inferred from homology"/>
<dbReference type="AlphaFoldDB" id="A0A024SGT7"/>
<reference evidence="3" key="1">
    <citation type="journal article" date="2013" name="Ind. Biotechnol.">
        <title>Comparative genomics analysis of Trichoderma reesei strains.</title>
        <authorList>
            <person name="Koike H."/>
            <person name="Aerts A."/>
            <person name="LaButti K."/>
            <person name="Grigoriev I.V."/>
            <person name="Baker S.E."/>
        </authorList>
    </citation>
    <scope>NUCLEOTIDE SEQUENCE [LARGE SCALE GENOMIC DNA]</scope>
    <source>
        <strain evidence="3">ATCC 56765 / BCRC 32924 / NRRL 11460 / Rut C-30</strain>
    </source>
</reference>
<dbReference type="InterPro" id="IPR035959">
    <property type="entry name" value="RutC-like_sf"/>
</dbReference>
<dbReference type="Proteomes" id="UP000024376">
    <property type="component" value="Unassembled WGS sequence"/>
</dbReference>
<organism evidence="2 3">
    <name type="scientific">Hypocrea jecorina (strain ATCC 56765 / BCRC 32924 / NRRL 11460 / Rut C-30)</name>
    <name type="common">Trichoderma reesei</name>
    <dbReference type="NCBI Taxonomy" id="1344414"/>
    <lineage>
        <taxon>Eukaryota</taxon>
        <taxon>Fungi</taxon>
        <taxon>Dikarya</taxon>
        <taxon>Ascomycota</taxon>
        <taxon>Pezizomycotina</taxon>
        <taxon>Sordariomycetes</taxon>
        <taxon>Hypocreomycetidae</taxon>
        <taxon>Hypocreales</taxon>
        <taxon>Hypocreaceae</taxon>
        <taxon>Trichoderma</taxon>
    </lineage>
</organism>
<dbReference type="CDD" id="cd00448">
    <property type="entry name" value="YjgF_YER057c_UK114_family"/>
    <property type="match status" value="1"/>
</dbReference>
<dbReference type="GO" id="GO:0005739">
    <property type="term" value="C:mitochondrion"/>
    <property type="evidence" value="ECO:0007669"/>
    <property type="project" value="UniProtKB-ARBA"/>
</dbReference>
<protein>
    <submittedName>
        <fullName evidence="2">YjgF-like protein</fullName>
    </submittedName>
</protein>
<dbReference type="PANTHER" id="PTHR11803:SF42">
    <property type="entry name" value="MMF1"/>
    <property type="match status" value="1"/>
</dbReference>
<dbReference type="Pfam" id="PF01042">
    <property type="entry name" value="Ribonuc_L-PSP"/>
    <property type="match status" value="1"/>
</dbReference>